<evidence type="ECO:0000256" key="2">
    <source>
        <dbReference type="SAM" id="SignalP"/>
    </source>
</evidence>
<evidence type="ECO:0008006" key="5">
    <source>
        <dbReference type="Google" id="ProtNLM"/>
    </source>
</evidence>
<name>A0A8J2L7A9_9HEXA</name>
<feature type="chain" id="PRO_5035151934" description="Glycine-rich protein" evidence="2">
    <location>
        <begin position="24"/>
        <end position="90"/>
    </location>
</feature>
<gene>
    <name evidence="3" type="ORF">AFUS01_LOCUS37381</name>
</gene>
<dbReference type="Pfam" id="PF07172">
    <property type="entry name" value="GRP"/>
    <property type="match status" value="1"/>
</dbReference>
<dbReference type="Proteomes" id="UP000708208">
    <property type="component" value="Unassembled WGS sequence"/>
</dbReference>
<keyword evidence="4" id="KW-1185">Reference proteome</keyword>
<feature type="region of interest" description="Disordered" evidence="1">
    <location>
        <begin position="36"/>
        <end position="90"/>
    </location>
</feature>
<feature type="signal peptide" evidence="2">
    <location>
        <begin position="1"/>
        <end position="23"/>
    </location>
</feature>
<reference evidence="3" key="1">
    <citation type="submission" date="2021-06" db="EMBL/GenBank/DDBJ databases">
        <authorList>
            <person name="Hodson N. C."/>
            <person name="Mongue J. A."/>
            <person name="Jaron S. K."/>
        </authorList>
    </citation>
    <scope>NUCLEOTIDE SEQUENCE</scope>
</reference>
<keyword evidence="2" id="KW-0732">Signal</keyword>
<dbReference type="EMBL" id="CAJVCH010543313">
    <property type="protein sequence ID" value="CAG7827391.1"/>
    <property type="molecule type" value="Genomic_DNA"/>
</dbReference>
<comment type="caution">
    <text evidence="3">The sequence shown here is derived from an EMBL/GenBank/DDBJ whole genome shotgun (WGS) entry which is preliminary data.</text>
</comment>
<feature type="compositionally biased region" description="Gly residues" evidence="1">
    <location>
        <begin position="52"/>
        <end position="90"/>
    </location>
</feature>
<evidence type="ECO:0000256" key="1">
    <source>
        <dbReference type="SAM" id="MobiDB-lite"/>
    </source>
</evidence>
<accession>A0A8J2L7A9</accession>
<dbReference type="InterPro" id="IPR010800">
    <property type="entry name" value="GRP"/>
</dbReference>
<evidence type="ECO:0000313" key="3">
    <source>
        <dbReference type="EMBL" id="CAG7827391.1"/>
    </source>
</evidence>
<organism evidence="3 4">
    <name type="scientific">Allacma fusca</name>
    <dbReference type="NCBI Taxonomy" id="39272"/>
    <lineage>
        <taxon>Eukaryota</taxon>
        <taxon>Metazoa</taxon>
        <taxon>Ecdysozoa</taxon>
        <taxon>Arthropoda</taxon>
        <taxon>Hexapoda</taxon>
        <taxon>Collembola</taxon>
        <taxon>Symphypleona</taxon>
        <taxon>Sminthuridae</taxon>
        <taxon>Allacma</taxon>
    </lineage>
</organism>
<protein>
    <recommendedName>
        <fullName evidence="5">Glycine-rich protein</fullName>
    </recommendedName>
</protein>
<evidence type="ECO:0000313" key="4">
    <source>
        <dbReference type="Proteomes" id="UP000708208"/>
    </source>
</evidence>
<sequence length="90" mass="9536">MDRSIRYLCLFYAIILFLSGVLSHPVNSQPELEVVNNENGSALDREERQRWRGGGGGGGGRGGGGYYGGGGHHHGGQGGQGGYRRYGNGK</sequence>
<proteinExistence type="predicted"/>
<dbReference type="AlphaFoldDB" id="A0A8J2L7A9"/>